<feature type="transmembrane region" description="Helical" evidence="1">
    <location>
        <begin position="12"/>
        <end position="32"/>
    </location>
</feature>
<reference evidence="2 3" key="1">
    <citation type="submission" date="2019-03" db="EMBL/GenBank/DDBJ databases">
        <title>Genomic Encyclopedia of Type Strains, Phase IV (KMG-IV): sequencing the most valuable type-strain genomes for metagenomic binning, comparative biology and taxonomic classification.</title>
        <authorList>
            <person name="Goeker M."/>
        </authorList>
    </citation>
    <scope>NUCLEOTIDE SEQUENCE [LARGE SCALE GENOMIC DNA]</scope>
    <source>
        <strain evidence="2 3">DSM 11170</strain>
    </source>
</reference>
<evidence type="ECO:0000313" key="2">
    <source>
        <dbReference type="EMBL" id="TCP67121.1"/>
    </source>
</evidence>
<evidence type="ECO:0000256" key="1">
    <source>
        <dbReference type="SAM" id="Phobius"/>
    </source>
</evidence>
<dbReference type="NCBIfam" id="TIGR02532">
    <property type="entry name" value="IV_pilin_GFxxxE"/>
    <property type="match status" value="1"/>
</dbReference>
<evidence type="ECO:0000313" key="3">
    <source>
        <dbReference type="Proteomes" id="UP000294813"/>
    </source>
</evidence>
<keyword evidence="1" id="KW-0472">Membrane</keyword>
<dbReference type="RefSeq" id="WP_131918358.1">
    <property type="nucleotide sequence ID" value="NZ_JAOQNU010000005.1"/>
</dbReference>
<dbReference type="EMBL" id="SLXT01000005">
    <property type="protein sequence ID" value="TCP67121.1"/>
    <property type="molecule type" value="Genomic_DNA"/>
</dbReference>
<protein>
    <submittedName>
        <fullName evidence="2">Prepilin-type N-terminal cleavage/methylation domain-containing protein</fullName>
    </submittedName>
</protein>
<proteinExistence type="predicted"/>
<dbReference type="InterPro" id="IPR012902">
    <property type="entry name" value="N_methyl_site"/>
</dbReference>
<organism evidence="2 3">
    <name type="scientific">Heliophilum fasciatum</name>
    <dbReference type="NCBI Taxonomy" id="35700"/>
    <lineage>
        <taxon>Bacteria</taxon>
        <taxon>Bacillati</taxon>
        <taxon>Bacillota</taxon>
        <taxon>Clostridia</taxon>
        <taxon>Eubacteriales</taxon>
        <taxon>Heliobacteriaceae</taxon>
        <taxon>Heliophilum</taxon>
    </lineage>
</organism>
<keyword evidence="1" id="KW-0812">Transmembrane</keyword>
<dbReference type="Pfam" id="PF07963">
    <property type="entry name" value="N_methyl"/>
    <property type="match status" value="1"/>
</dbReference>
<name>A0A4R2S451_9FIRM</name>
<dbReference type="AlphaFoldDB" id="A0A4R2S451"/>
<comment type="caution">
    <text evidence="2">The sequence shown here is derived from an EMBL/GenBank/DDBJ whole genome shotgun (WGS) entry which is preliminary data.</text>
</comment>
<accession>A0A4R2S451</accession>
<sequence length="171" mass="19514">MVKRSSAGFTMVELMITIAILFIGILPVFSLYSEVGKLSRVEKQKAVAVQLATERLEKVKKIMIDEKVLFTDSQKWYHLLYQTMPDETVITSWEEFLIGNFNETKTDASAGNYLVELNISNIETDPDSQHENIVASEWVYLNQLNKLTVTVRWPAATKEHAVELATYVTPR</sequence>
<gene>
    <name evidence="2" type="ORF">EDD73_10516</name>
</gene>
<keyword evidence="1" id="KW-1133">Transmembrane helix</keyword>
<dbReference type="Proteomes" id="UP000294813">
    <property type="component" value="Unassembled WGS sequence"/>
</dbReference>
<keyword evidence="3" id="KW-1185">Reference proteome</keyword>